<sequence length="184" mass="19633">MGNHLEHGVAIGEHPGLVVVHQRNTRVVRDFDQVMGSGPGCGVMVGYRGLVRLPALGQLRLSLPELFLSGLPGFDGHPILRRAPPEQIAHLVAEADAGGPLMLLRHPYGILLPLQLGKGGPLALGRRFDTLPVMFAHQLVLLPLGRIALLYFGSRARTRVCGGILNASGGRIRLILCANVFGLG</sequence>
<reference evidence="1 2" key="1">
    <citation type="submission" date="2024-06" db="EMBL/GenBank/DDBJ databases">
        <title>The Natural Products Discovery Center: Release of the First 8490 Sequenced Strains for Exploring Actinobacteria Biosynthetic Diversity.</title>
        <authorList>
            <person name="Kalkreuter E."/>
            <person name="Kautsar S.A."/>
            <person name="Yang D."/>
            <person name="Bader C.D."/>
            <person name="Teijaro C.N."/>
            <person name="Fluegel L."/>
            <person name="Davis C.M."/>
            <person name="Simpson J.R."/>
            <person name="Lauterbach L."/>
            <person name="Steele A.D."/>
            <person name="Gui C."/>
            <person name="Meng S."/>
            <person name="Li G."/>
            <person name="Viehrig K."/>
            <person name="Ye F."/>
            <person name="Su P."/>
            <person name="Kiefer A.F."/>
            <person name="Nichols A."/>
            <person name="Cepeda A.J."/>
            <person name="Yan W."/>
            <person name="Fan B."/>
            <person name="Jiang Y."/>
            <person name="Adhikari A."/>
            <person name="Zheng C.-J."/>
            <person name="Schuster L."/>
            <person name="Cowan T.M."/>
            <person name="Smanski M.J."/>
            <person name="Chevrette M.G."/>
            <person name="De Carvalho L.P.S."/>
            <person name="Shen B."/>
        </authorList>
    </citation>
    <scope>NUCLEOTIDE SEQUENCE [LARGE SCALE GENOMIC DNA]</scope>
    <source>
        <strain evidence="1 2">NPDC019434</strain>
    </source>
</reference>
<comment type="caution">
    <text evidence="1">The sequence shown here is derived from an EMBL/GenBank/DDBJ whole genome shotgun (WGS) entry which is preliminary data.</text>
</comment>
<dbReference type="EMBL" id="JBEYBR010000062">
    <property type="protein sequence ID" value="MEU2124607.1"/>
    <property type="molecule type" value="Genomic_DNA"/>
</dbReference>
<accession>A0ABV2XFD7</accession>
<protein>
    <submittedName>
        <fullName evidence="1">Uncharacterized protein</fullName>
    </submittedName>
</protein>
<keyword evidence="2" id="KW-1185">Reference proteome</keyword>
<name>A0ABV2XFD7_9NOCA</name>
<dbReference type="Proteomes" id="UP001550535">
    <property type="component" value="Unassembled WGS sequence"/>
</dbReference>
<dbReference type="RefSeq" id="WP_357809210.1">
    <property type="nucleotide sequence ID" value="NZ_JBEYBM010000025.1"/>
</dbReference>
<evidence type="ECO:0000313" key="1">
    <source>
        <dbReference type="EMBL" id="MEU2124607.1"/>
    </source>
</evidence>
<gene>
    <name evidence="1" type="ORF">ABZ507_22615</name>
</gene>
<proteinExistence type="predicted"/>
<organism evidence="1 2">
    <name type="scientific">Nocardia niwae</name>
    <dbReference type="NCBI Taxonomy" id="626084"/>
    <lineage>
        <taxon>Bacteria</taxon>
        <taxon>Bacillati</taxon>
        <taxon>Actinomycetota</taxon>
        <taxon>Actinomycetes</taxon>
        <taxon>Mycobacteriales</taxon>
        <taxon>Nocardiaceae</taxon>
        <taxon>Nocardia</taxon>
    </lineage>
</organism>
<evidence type="ECO:0000313" key="2">
    <source>
        <dbReference type="Proteomes" id="UP001550535"/>
    </source>
</evidence>